<dbReference type="AlphaFoldDB" id="A0A1H8DP73"/>
<name>A0A1H8DP73_9BACT</name>
<proteinExistence type="predicted"/>
<dbReference type="Proteomes" id="UP000198984">
    <property type="component" value="Unassembled WGS sequence"/>
</dbReference>
<accession>A0A1H8DP73</accession>
<gene>
    <name evidence="1" type="ORF">SAMN04488505_10860</name>
</gene>
<protein>
    <submittedName>
        <fullName evidence="1">Uncharacterized protein</fullName>
    </submittedName>
</protein>
<organism evidence="1 2">
    <name type="scientific">Chitinophaga rupis</name>
    <dbReference type="NCBI Taxonomy" id="573321"/>
    <lineage>
        <taxon>Bacteria</taxon>
        <taxon>Pseudomonadati</taxon>
        <taxon>Bacteroidota</taxon>
        <taxon>Chitinophagia</taxon>
        <taxon>Chitinophagales</taxon>
        <taxon>Chitinophagaceae</taxon>
        <taxon>Chitinophaga</taxon>
    </lineage>
</organism>
<keyword evidence="2" id="KW-1185">Reference proteome</keyword>
<evidence type="ECO:0000313" key="1">
    <source>
        <dbReference type="EMBL" id="SEN09049.1"/>
    </source>
</evidence>
<evidence type="ECO:0000313" key="2">
    <source>
        <dbReference type="Proteomes" id="UP000198984"/>
    </source>
</evidence>
<dbReference type="EMBL" id="FOBB01000008">
    <property type="protein sequence ID" value="SEN09049.1"/>
    <property type="molecule type" value="Genomic_DNA"/>
</dbReference>
<sequence length="60" mass="7034">MLDNMPCESLVPKGFQPRNFPDHFLKKYSYFKITSKRCSHFALGFIAFVNEYFAKSTVHV</sequence>
<dbReference type="STRING" id="573321.SAMN04488505_10860"/>
<reference evidence="1 2" key="1">
    <citation type="submission" date="2016-10" db="EMBL/GenBank/DDBJ databases">
        <authorList>
            <person name="de Groot N.N."/>
        </authorList>
    </citation>
    <scope>NUCLEOTIDE SEQUENCE [LARGE SCALE GENOMIC DNA]</scope>
    <source>
        <strain evidence="1 2">DSM 21039</strain>
    </source>
</reference>